<protein>
    <submittedName>
        <fullName evidence="7">Major facilitator superfamily domain-containing protein</fullName>
    </submittedName>
</protein>
<reference evidence="7" key="1">
    <citation type="submission" date="2023-06" db="EMBL/GenBank/DDBJ databases">
        <title>Genome-scale phylogeny and comparative genomics of the fungal order Sordariales.</title>
        <authorList>
            <consortium name="Lawrence Berkeley National Laboratory"/>
            <person name="Hensen N."/>
            <person name="Bonometti L."/>
            <person name="Westerberg I."/>
            <person name="Brannstrom I.O."/>
            <person name="Guillou S."/>
            <person name="Cros-Aarteil S."/>
            <person name="Calhoun S."/>
            <person name="Haridas S."/>
            <person name="Kuo A."/>
            <person name="Mondo S."/>
            <person name="Pangilinan J."/>
            <person name="Riley R."/>
            <person name="LaButti K."/>
            <person name="Andreopoulos B."/>
            <person name="Lipzen A."/>
            <person name="Chen C."/>
            <person name="Yanf M."/>
            <person name="Daum C."/>
            <person name="Ng V."/>
            <person name="Clum A."/>
            <person name="Steindorff A."/>
            <person name="Ohm R."/>
            <person name="Martin F."/>
            <person name="Silar P."/>
            <person name="Natvig D."/>
            <person name="Lalanne C."/>
            <person name="Gautier V."/>
            <person name="Ament-velasquez S.L."/>
            <person name="Kruys A."/>
            <person name="Hutchinson M.I."/>
            <person name="Powell A.J."/>
            <person name="Barry K."/>
            <person name="Miller A.N."/>
            <person name="Grigoriev I.V."/>
            <person name="Debuchy R."/>
            <person name="Gladieux P."/>
            <person name="Thoren M.H."/>
            <person name="Johannesson H."/>
        </authorList>
    </citation>
    <scope>NUCLEOTIDE SEQUENCE</scope>
    <source>
        <strain evidence="7">SMH2392-1A</strain>
    </source>
</reference>
<evidence type="ECO:0000313" key="8">
    <source>
        <dbReference type="Proteomes" id="UP001172101"/>
    </source>
</evidence>
<feature type="transmembrane region" description="Helical" evidence="6">
    <location>
        <begin position="193"/>
        <end position="217"/>
    </location>
</feature>
<keyword evidence="4 6" id="KW-0472">Membrane</keyword>
<feature type="transmembrane region" description="Helical" evidence="6">
    <location>
        <begin position="223"/>
        <end position="241"/>
    </location>
</feature>
<comment type="caution">
    <text evidence="7">The sequence shown here is derived from an EMBL/GenBank/DDBJ whole genome shotgun (WGS) entry which is preliminary data.</text>
</comment>
<evidence type="ECO:0000256" key="5">
    <source>
        <dbReference type="SAM" id="MobiDB-lite"/>
    </source>
</evidence>
<evidence type="ECO:0000256" key="3">
    <source>
        <dbReference type="ARBA" id="ARBA00022989"/>
    </source>
</evidence>
<feature type="region of interest" description="Disordered" evidence="5">
    <location>
        <begin position="1"/>
        <end position="77"/>
    </location>
</feature>
<comment type="subcellular location">
    <subcellularLocation>
        <location evidence="1">Membrane</location>
        <topology evidence="1">Multi-pass membrane protein</topology>
    </subcellularLocation>
</comment>
<feature type="transmembrane region" description="Helical" evidence="6">
    <location>
        <begin position="158"/>
        <end position="181"/>
    </location>
</feature>
<gene>
    <name evidence="7" type="ORF">B0T26DRAFT_725829</name>
</gene>
<feature type="compositionally biased region" description="Low complexity" evidence="5">
    <location>
        <begin position="22"/>
        <end position="77"/>
    </location>
</feature>
<feature type="region of interest" description="Disordered" evidence="5">
    <location>
        <begin position="594"/>
        <end position="614"/>
    </location>
</feature>
<keyword evidence="8" id="KW-1185">Reference proteome</keyword>
<dbReference type="SUPFAM" id="SSF103473">
    <property type="entry name" value="MFS general substrate transporter"/>
    <property type="match status" value="2"/>
</dbReference>
<feature type="transmembrane region" description="Helical" evidence="6">
    <location>
        <begin position="564"/>
        <end position="583"/>
    </location>
</feature>
<dbReference type="AlphaFoldDB" id="A0AA39ZZF7"/>
<organism evidence="7 8">
    <name type="scientific">Lasiosphaeria miniovina</name>
    <dbReference type="NCBI Taxonomy" id="1954250"/>
    <lineage>
        <taxon>Eukaryota</taxon>
        <taxon>Fungi</taxon>
        <taxon>Dikarya</taxon>
        <taxon>Ascomycota</taxon>
        <taxon>Pezizomycotina</taxon>
        <taxon>Sordariomycetes</taxon>
        <taxon>Sordariomycetidae</taxon>
        <taxon>Sordariales</taxon>
        <taxon>Lasiosphaeriaceae</taxon>
        <taxon>Lasiosphaeria</taxon>
    </lineage>
</organism>
<dbReference type="EMBL" id="JAUIRO010000007">
    <property type="protein sequence ID" value="KAK0706224.1"/>
    <property type="molecule type" value="Genomic_DNA"/>
</dbReference>
<dbReference type="Gene3D" id="1.20.1250.20">
    <property type="entry name" value="MFS general substrate transporter like domains"/>
    <property type="match status" value="2"/>
</dbReference>
<keyword evidence="3 6" id="KW-1133">Transmembrane helix</keyword>
<dbReference type="InterPro" id="IPR036259">
    <property type="entry name" value="MFS_trans_sf"/>
</dbReference>
<dbReference type="GeneID" id="85326065"/>
<evidence type="ECO:0000256" key="1">
    <source>
        <dbReference type="ARBA" id="ARBA00004141"/>
    </source>
</evidence>
<dbReference type="RefSeq" id="XP_060291318.1">
    <property type="nucleotide sequence ID" value="XM_060442795.1"/>
</dbReference>
<dbReference type="Pfam" id="PF07690">
    <property type="entry name" value="MFS_1"/>
    <property type="match status" value="1"/>
</dbReference>
<feature type="compositionally biased region" description="Polar residues" evidence="5">
    <location>
        <begin position="601"/>
        <end position="614"/>
    </location>
</feature>
<feature type="transmembrane region" description="Helical" evidence="6">
    <location>
        <begin position="101"/>
        <end position="124"/>
    </location>
</feature>
<evidence type="ECO:0000256" key="6">
    <source>
        <dbReference type="SAM" id="Phobius"/>
    </source>
</evidence>
<dbReference type="InterPro" id="IPR011701">
    <property type="entry name" value="MFS"/>
</dbReference>
<evidence type="ECO:0000313" key="7">
    <source>
        <dbReference type="EMBL" id="KAK0706224.1"/>
    </source>
</evidence>
<feature type="transmembrane region" description="Helical" evidence="6">
    <location>
        <begin position="348"/>
        <end position="375"/>
    </location>
</feature>
<dbReference type="PANTHER" id="PTHR23507:SF13">
    <property type="entry name" value="MFS GENERAL SUBSTRATE TRANSPORTER"/>
    <property type="match status" value="1"/>
</dbReference>
<dbReference type="GO" id="GO:0016020">
    <property type="term" value="C:membrane"/>
    <property type="evidence" value="ECO:0007669"/>
    <property type="project" value="UniProtKB-SubCell"/>
</dbReference>
<evidence type="ECO:0000256" key="4">
    <source>
        <dbReference type="ARBA" id="ARBA00023136"/>
    </source>
</evidence>
<dbReference type="GO" id="GO:0022857">
    <property type="term" value="F:transmembrane transporter activity"/>
    <property type="evidence" value="ECO:0007669"/>
    <property type="project" value="InterPro"/>
</dbReference>
<feature type="transmembrane region" description="Helical" evidence="6">
    <location>
        <begin position="498"/>
        <end position="519"/>
    </location>
</feature>
<evidence type="ECO:0000256" key="2">
    <source>
        <dbReference type="ARBA" id="ARBA00022692"/>
    </source>
</evidence>
<feature type="transmembrane region" description="Helical" evidence="6">
    <location>
        <begin position="531"/>
        <end position="558"/>
    </location>
</feature>
<sequence length="614" mass="64940">MAGTPAADETSPLLGGPDSRNGDVNANANGNSDANANGNSVANANGNSDANANGNSDAHANPNASADPDAAAAANGNGKPDGAVAVAGWLRQAFLHVEQRLLFGGFLITLSFSFTQVPIFYAFYLMNCDVYYETHPPHQGPGNRCKVDEIAAATSLQFAFLAMSTTICGTFNLFFAGWLVKRVGPRRALLAQILVPAIRVATQILGVLAGGAAGITIFQCTQLVTVLGGPAGYILVMNIIAGEVVEPERRTGVFGMLQGCIMLGQGIGYYTGGLIGDTWGIRRPFEVAFFSFLVSAVYARLALPYISPGSMSDGKKPAVRGIGAFFAPLRVLAPQRIRLRGGKIVRHYGLLFLCAGVFLGVVATGYVALLIQLYATSAFDFEQSDNGLLMSGYACMRALFLIVAFPGVIARGRKWYLARHPDRSTKGHTPAHGADDLPTRPEEIEAPVGTFAADEPVTSETVKEVEGARFDLFFLRWSLVLDGALTMCTAFATKKWHIFLAAFLLPFASGSAPAAKGVMTEMCPPSQRADALNALTLVENLANISTQGLFGFVFAALAELGKSYMTFYVNAALALVACGVLLFSHFAPSGSTLVENEEQADQTSTPENATTAAE</sequence>
<keyword evidence="2 6" id="KW-0812">Transmembrane</keyword>
<feature type="transmembrane region" description="Helical" evidence="6">
    <location>
        <begin position="287"/>
        <end position="306"/>
    </location>
</feature>
<accession>A0AA39ZZF7</accession>
<feature type="transmembrane region" description="Helical" evidence="6">
    <location>
        <begin position="387"/>
        <end position="410"/>
    </location>
</feature>
<name>A0AA39ZZF7_9PEZI</name>
<feature type="transmembrane region" description="Helical" evidence="6">
    <location>
        <begin position="253"/>
        <end position="275"/>
    </location>
</feature>
<dbReference type="Proteomes" id="UP001172101">
    <property type="component" value="Unassembled WGS sequence"/>
</dbReference>
<dbReference type="PANTHER" id="PTHR23507">
    <property type="entry name" value="ZGC:174356"/>
    <property type="match status" value="1"/>
</dbReference>
<proteinExistence type="predicted"/>